<dbReference type="Proteomes" id="UP000249115">
    <property type="component" value="Unassembled WGS sequence"/>
</dbReference>
<gene>
    <name evidence="3" type="ORF">ESW18_14675</name>
    <name evidence="2" type="ORF">LV84_02895</name>
</gene>
<keyword evidence="1" id="KW-0812">Transmembrane</keyword>
<reference evidence="3 5" key="2">
    <citation type="submission" date="2019-08" db="EMBL/GenBank/DDBJ databases">
        <title>Genome of Algoriphagus ratkowskyi IC026.</title>
        <authorList>
            <person name="Bowman J.P."/>
        </authorList>
    </citation>
    <scope>NUCLEOTIDE SEQUENCE [LARGE SCALE GENOMIC DNA]</scope>
    <source>
        <strain evidence="3 5">IC026</strain>
    </source>
</reference>
<accession>A0A2W7R3J3</accession>
<sequence length="157" mass="18177">MSLSLVLLFLNFFTPQFNEAGQAKLEKMVKDRDALTAQWKASESQKSGIFGNRTKKDMIETNEWLERIIKKDNLIMDELRMIGDIETITATQTGDDYKAIAFKQEKDVQALKRAVAERDKQLKEKLSERRTFEWISLILFLISLGLGFVVYKKVIKP</sequence>
<evidence type="ECO:0000313" key="2">
    <source>
        <dbReference type="EMBL" id="PZX54741.1"/>
    </source>
</evidence>
<comment type="caution">
    <text evidence="2">The sequence shown here is derived from an EMBL/GenBank/DDBJ whole genome shotgun (WGS) entry which is preliminary data.</text>
</comment>
<dbReference type="OrthoDB" id="713774at2"/>
<evidence type="ECO:0000313" key="3">
    <source>
        <dbReference type="EMBL" id="TXD77047.1"/>
    </source>
</evidence>
<keyword evidence="5" id="KW-1185">Reference proteome</keyword>
<feature type="transmembrane region" description="Helical" evidence="1">
    <location>
        <begin position="134"/>
        <end position="151"/>
    </location>
</feature>
<dbReference type="EMBL" id="VORV01000009">
    <property type="protein sequence ID" value="TXD77047.1"/>
    <property type="molecule type" value="Genomic_DNA"/>
</dbReference>
<keyword evidence="1" id="KW-1133">Transmembrane helix</keyword>
<organism evidence="2 4">
    <name type="scientific">Algoriphagus ratkowskyi</name>
    <dbReference type="NCBI Taxonomy" id="57028"/>
    <lineage>
        <taxon>Bacteria</taxon>
        <taxon>Pseudomonadati</taxon>
        <taxon>Bacteroidota</taxon>
        <taxon>Cytophagia</taxon>
        <taxon>Cytophagales</taxon>
        <taxon>Cyclobacteriaceae</taxon>
        <taxon>Algoriphagus</taxon>
    </lineage>
</organism>
<keyword evidence="1" id="KW-0472">Membrane</keyword>
<evidence type="ECO:0000313" key="5">
    <source>
        <dbReference type="Proteomes" id="UP000321927"/>
    </source>
</evidence>
<protein>
    <submittedName>
        <fullName evidence="3">Clp protease ClpB</fullName>
    </submittedName>
</protein>
<dbReference type="GO" id="GO:0006508">
    <property type="term" value="P:proteolysis"/>
    <property type="evidence" value="ECO:0007669"/>
    <property type="project" value="UniProtKB-KW"/>
</dbReference>
<name>A0A2W7R3J3_9BACT</name>
<reference evidence="2 4" key="1">
    <citation type="submission" date="2018-06" db="EMBL/GenBank/DDBJ databases">
        <title>Genomic Encyclopedia of Archaeal and Bacterial Type Strains, Phase II (KMG-II): from individual species to whole genera.</title>
        <authorList>
            <person name="Goeker M."/>
        </authorList>
    </citation>
    <scope>NUCLEOTIDE SEQUENCE [LARGE SCALE GENOMIC DNA]</scope>
    <source>
        <strain evidence="2 4">DSM 22686</strain>
    </source>
</reference>
<dbReference type="EMBL" id="QKZU01000010">
    <property type="protein sequence ID" value="PZX54741.1"/>
    <property type="molecule type" value="Genomic_DNA"/>
</dbReference>
<keyword evidence="3" id="KW-0378">Hydrolase</keyword>
<dbReference type="GO" id="GO:0008233">
    <property type="term" value="F:peptidase activity"/>
    <property type="evidence" value="ECO:0007669"/>
    <property type="project" value="UniProtKB-KW"/>
</dbReference>
<dbReference type="AlphaFoldDB" id="A0A2W7R3J3"/>
<proteinExistence type="predicted"/>
<evidence type="ECO:0000256" key="1">
    <source>
        <dbReference type="SAM" id="Phobius"/>
    </source>
</evidence>
<keyword evidence="3" id="KW-0645">Protease</keyword>
<evidence type="ECO:0000313" key="4">
    <source>
        <dbReference type="Proteomes" id="UP000249115"/>
    </source>
</evidence>
<dbReference type="RefSeq" id="WP_086501987.1">
    <property type="nucleotide sequence ID" value="NZ_MSSV01000012.1"/>
</dbReference>
<dbReference type="Proteomes" id="UP000321927">
    <property type="component" value="Unassembled WGS sequence"/>
</dbReference>